<gene>
    <name evidence="5" type="ORF">TRFO_04368</name>
</gene>
<reference evidence="5" key="1">
    <citation type="submission" date="2016-10" db="EMBL/GenBank/DDBJ databases">
        <authorList>
            <person name="Benchimol M."/>
            <person name="Almeida L.G."/>
            <person name="Vasconcelos A.T."/>
            <person name="Perreira-Neves A."/>
            <person name="Rosa I.A."/>
            <person name="Tasca T."/>
            <person name="Bogo M.R."/>
            <person name="de Souza W."/>
        </authorList>
    </citation>
    <scope>NUCLEOTIDE SEQUENCE [LARGE SCALE GENOMIC DNA]</scope>
    <source>
        <strain evidence="5">K</strain>
    </source>
</reference>
<sequence>MSLLASTAKLQAFLDTDKEIKQEYNQLLRSSHIDDKIPPFLFNSDPDNKNVQNIVMNIIKISRKRSMTTIFKKYPKSYDIKLLRKEFLKLNPKEIPRFLKYSDYRVLQSKWETKFPGILTAQLFLKLCKSIRKTINPDDLFFHLTIQATILRYYQIIFFKTPMRNNAITKLELGRVVEEITKDYDFLNDIEVKFPEEGKPYYIAFVVELFFCELDPLHTGFILIDDFLTSDLFMYLVKLETIGDNPSNLFGSGGFYLYYDHFTSMNYDDSGILTKDDLLYMKGTRFTSSFIDRIFDSCNVLDFSWFCRFKHSYNKLGRPWANFFFFDILDIDKNGEINDTEINHFYHDLSKDFESFMNEKPLSFHEFTIQLIDQCNMQNSSMTKEEFVNSKLVNIFVRSLVDLKAFVKMENGREIPSRGEEEEEEESNSHDEYYDNEVFVGTDSINY</sequence>
<dbReference type="GO" id="GO:0005819">
    <property type="term" value="C:spindle"/>
    <property type="evidence" value="ECO:0007669"/>
    <property type="project" value="TreeGrafter"/>
</dbReference>
<organism evidence="5 6">
    <name type="scientific">Tritrichomonas foetus</name>
    <dbReference type="NCBI Taxonomy" id="1144522"/>
    <lineage>
        <taxon>Eukaryota</taxon>
        <taxon>Metamonada</taxon>
        <taxon>Parabasalia</taxon>
        <taxon>Tritrichomonadida</taxon>
        <taxon>Tritrichomonadidae</taxon>
        <taxon>Tritrichomonas</taxon>
    </lineage>
</organism>
<evidence type="ECO:0000256" key="2">
    <source>
        <dbReference type="ARBA" id="ARBA00022490"/>
    </source>
</evidence>
<evidence type="ECO:0000313" key="6">
    <source>
        <dbReference type="Proteomes" id="UP000179807"/>
    </source>
</evidence>
<dbReference type="VEuPathDB" id="TrichDB:TRFO_04368"/>
<evidence type="ECO:0000256" key="1">
    <source>
        <dbReference type="ARBA" id="ARBA00004496"/>
    </source>
</evidence>
<dbReference type="EMBL" id="MLAK01000627">
    <property type="protein sequence ID" value="OHT09849.1"/>
    <property type="molecule type" value="Genomic_DNA"/>
</dbReference>
<dbReference type="PANTHER" id="PTHR12085">
    <property type="entry name" value="SERINE/THREONINE-PROTEIN PHOSPHATASE 2A REGULATORY SUBUNIT B'' SUBUNIT GAMMA"/>
    <property type="match status" value="1"/>
</dbReference>
<dbReference type="GO" id="GO:0000226">
    <property type="term" value="P:microtubule cytoskeleton organization"/>
    <property type="evidence" value="ECO:0007669"/>
    <property type="project" value="TreeGrafter"/>
</dbReference>
<dbReference type="InterPro" id="IPR039865">
    <property type="entry name" value="PPP2R3C"/>
</dbReference>
<feature type="region of interest" description="Disordered" evidence="4">
    <location>
        <begin position="413"/>
        <end position="447"/>
    </location>
</feature>
<protein>
    <recommendedName>
        <fullName evidence="7">EF-hand domain-containing protein</fullName>
    </recommendedName>
</protein>
<dbReference type="Gene3D" id="1.10.238.10">
    <property type="entry name" value="EF-hand"/>
    <property type="match status" value="1"/>
</dbReference>
<dbReference type="PANTHER" id="PTHR12085:SF3">
    <property type="entry name" value="SERINE_THREONINE-PROTEIN PHOSPHATASE 2A REGULATORY SUBUNIT B'' SUBUNIT GAMMA"/>
    <property type="match status" value="1"/>
</dbReference>
<dbReference type="RefSeq" id="XP_068362985.1">
    <property type="nucleotide sequence ID" value="XM_068491855.1"/>
</dbReference>
<dbReference type="GeneID" id="94826559"/>
<dbReference type="InterPro" id="IPR018247">
    <property type="entry name" value="EF_Hand_1_Ca_BS"/>
</dbReference>
<keyword evidence="3" id="KW-0106">Calcium</keyword>
<dbReference type="SUPFAM" id="SSF47473">
    <property type="entry name" value="EF-hand"/>
    <property type="match status" value="1"/>
</dbReference>
<dbReference type="PROSITE" id="PS00018">
    <property type="entry name" value="EF_HAND_1"/>
    <property type="match status" value="1"/>
</dbReference>
<dbReference type="Proteomes" id="UP000179807">
    <property type="component" value="Unassembled WGS sequence"/>
</dbReference>
<dbReference type="GO" id="GO:0005737">
    <property type="term" value="C:cytoplasm"/>
    <property type="evidence" value="ECO:0007669"/>
    <property type="project" value="UniProtKB-SubCell"/>
</dbReference>
<proteinExistence type="predicted"/>
<evidence type="ECO:0000256" key="3">
    <source>
        <dbReference type="ARBA" id="ARBA00022837"/>
    </source>
</evidence>
<comment type="subcellular location">
    <subcellularLocation>
        <location evidence="1">Cytoplasm</location>
    </subcellularLocation>
</comment>
<keyword evidence="6" id="KW-1185">Reference proteome</keyword>
<dbReference type="InterPro" id="IPR011992">
    <property type="entry name" value="EF-hand-dom_pair"/>
</dbReference>
<comment type="caution">
    <text evidence="5">The sequence shown here is derived from an EMBL/GenBank/DDBJ whole genome shotgun (WGS) entry which is preliminary data.</text>
</comment>
<evidence type="ECO:0000256" key="4">
    <source>
        <dbReference type="SAM" id="MobiDB-lite"/>
    </source>
</evidence>
<dbReference type="GO" id="GO:0030865">
    <property type="term" value="P:cortical cytoskeleton organization"/>
    <property type="evidence" value="ECO:0007669"/>
    <property type="project" value="TreeGrafter"/>
</dbReference>
<accession>A0A1J4KEI9</accession>
<dbReference type="GO" id="GO:0035303">
    <property type="term" value="P:regulation of dephosphorylation"/>
    <property type="evidence" value="ECO:0007669"/>
    <property type="project" value="InterPro"/>
</dbReference>
<evidence type="ECO:0008006" key="7">
    <source>
        <dbReference type="Google" id="ProtNLM"/>
    </source>
</evidence>
<dbReference type="AlphaFoldDB" id="A0A1J4KEI9"/>
<name>A0A1J4KEI9_9EUKA</name>
<dbReference type="OrthoDB" id="10265007at2759"/>
<keyword evidence="2" id="KW-0963">Cytoplasm</keyword>
<evidence type="ECO:0000313" key="5">
    <source>
        <dbReference type="EMBL" id="OHT09849.1"/>
    </source>
</evidence>